<dbReference type="EnsemblMetazoa" id="Aqu2.1.01055_001">
    <property type="protein sequence ID" value="Aqu2.1.01055_001"/>
    <property type="gene ID" value="Aqu2.1.01055"/>
</dbReference>
<evidence type="ECO:0000313" key="1">
    <source>
        <dbReference type="EnsemblMetazoa" id="Aqu2.1.01055_001"/>
    </source>
</evidence>
<proteinExistence type="predicted"/>
<reference evidence="1" key="1">
    <citation type="submission" date="2017-05" db="UniProtKB">
        <authorList>
            <consortium name="EnsemblMetazoa"/>
        </authorList>
    </citation>
    <scope>IDENTIFICATION</scope>
</reference>
<name>A0A1X7SG53_AMPQE</name>
<dbReference type="AlphaFoldDB" id="A0A1X7SG53"/>
<accession>A0A1X7SG53</accession>
<sequence length="18" mass="2157">IQRCSQAIQKKKNKLNKK</sequence>
<protein>
    <submittedName>
        <fullName evidence="1">Uncharacterized protein</fullName>
    </submittedName>
</protein>
<organism evidence="1">
    <name type="scientific">Amphimedon queenslandica</name>
    <name type="common">Sponge</name>
    <dbReference type="NCBI Taxonomy" id="400682"/>
    <lineage>
        <taxon>Eukaryota</taxon>
        <taxon>Metazoa</taxon>
        <taxon>Porifera</taxon>
        <taxon>Demospongiae</taxon>
        <taxon>Heteroscleromorpha</taxon>
        <taxon>Haplosclerida</taxon>
        <taxon>Niphatidae</taxon>
        <taxon>Amphimedon</taxon>
    </lineage>
</organism>
<dbReference type="InParanoid" id="A0A1X7SG53"/>